<dbReference type="RefSeq" id="WP_183962599.1">
    <property type="nucleotide sequence ID" value="NZ_BAABBZ010000012.1"/>
</dbReference>
<sequence length="99" mass="10485">MRKVMATALGLALTAMVLSSPAMAAWRDLAEVSGVDADDMLKMRAGPGTGFLVIVGLPNGTLVRVHNCQRTGATRWCDVALDQAPGLRGFVSDAYLTHK</sequence>
<proteinExistence type="predicted"/>
<keyword evidence="4" id="KW-1185">Reference proteome</keyword>
<dbReference type="InterPro" id="IPR003646">
    <property type="entry name" value="SH3-like_bac-type"/>
</dbReference>
<evidence type="ECO:0000259" key="2">
    <source>
        <dbReference type="Pfam" id="PF08239"/>
    </source>
</evidence>
<name>A0A7W6DQ46_9RHOB</name>
<dbReference type="Pfam" id="PF08239">
    <property type="entry name" value="SH3_3"/>
    <property type="match status" value="1"/>
</dbReference>
<accession>A0A7W6DQ46</accession>
<feature type="domain" description="SH3b" evidence="2">
    <location>
        <begin position="41"/>
        <end position="96"/>
    </location>
</feature>
<dbReference type="EMBL" id="JACIEJ010000001">
    <property type="protein sequence ID" value="MBB3983968.1"/>
    <property type="molecule type" value="Genomic_DNA"/>
</dbReference>
<organism evidence="3 4">
    <name type="scientific">Sagittula marina</name>
    <dbReference type="NCBI Taxonomy" id="943940"/>
    <lineage>
        <taxon>Bacteria</taxon>
        <taxon>Pseudomonadati</taxon>
        <taxon>Pseudomonadota</taxon>
        <taxon>Alphaproteobacteria</taxon>
        <taxon>Rhodobacterales</taxon>
        <taxon>Roseobacteraceae</taxon>
        <taxon>Sagittula</taxon>
    </lineage>
</organism>
<evidence type="ECO:0000313" key="3">
    <source>
        <dbReference type="EMBL" id="MBB3983968.1"/>
    </source>
</evidence>
<protein>
    <submittedName>
        <fullName evidence="3">Uncharacterized protein YraI</fullName>
    </submittedName>
</protein>
<dbReference type="Proteomes" id="UP000541426">
    <property type="component" value="Unassembled WGS sequence"/>
</dbReference>
<dbReference type="Gene3D" id="2.30.30.40">
    <property type="entry name" value="SH3 Domains"/>
    <property type="match status" value="1"/>
</dbReference>
<feature type="signal peptide" evidence="1">
    <location>
        <begin position="1"/>
        <end position="24"/>
    </location>
</feature>
<evidence type="ECO:0000313" key="4">
    <source>
        <dbReference type="Proteomes" id="UP000541426"/>
    </source>
</evidence>
<comment type="caution">
    <text evidence="3">The sequence shown here is derived from an EMBL/GenBank/DDBJ whole genome shotgun (WGS) entry which is preliminary data.</text>
</comment>
<feature type="chain" id="PRO_5031430454" evidence="1">
    <location>
        <begin position="25"/>
        <end position="99"/>
    </location>
</feature>
<reference evidence="3 4" key="1">
    <citation type="submission" date="2020-08" db="EMBL/GenBank/DDBJ databases">
        <title>Genomic Encyclopedia of Type Strains, Phase IV (KMG-IV): sequencing the most valuable type-strain genomes for metagenomic binning, comparative biology and taxonomic classification.</title>
        <authorList>
            <person name="Goeker M."/>
        </authorList>
    </citation>
    <scope>NUCLEOTIDE SEQUENCE [LARGE SCALE GENOMIC DNA]</scope>
    <source>
        <strain evidence="3 4">DSM 102235</strain>
    </source>
</reference>
<dbReference type="AlphaFoldDB" id="A0A7W6DQ46"/>
<keyword evidence="1" id="KW-0732">Signal</keyword>
<gene>
    <name evidence="3" type="ORF">GGQ68_000279</name>
</gene>
<evidence type="ECO:0000256" key="1">
    <source>
        <dbReference type="SAM" id="SignalP"/>
    </source>
</evidence>